<evidence type="ECO:0000313" key="11">
    <source>
        <dbReference type="Proteomes" id="UP000886520"/>
    </source>
</evidence>
<evidence type="ECO:0000256" key="1">
    <source>
        <dbReference type="ARBA" id="ARBA00010651"/>
    </source>
</evidence>
<dbReference type="EMBL" id="JABFUD020000008">
    <property type="protein sequence ID" value="KAI5076160.1"/>
    <property type="molecule type" value="Genomic_DNA"/>
</dbReference>
<name>A0A9D4UYI8_ADICA</name>
<dbReference type="GO" id="GO:0016020">
    <property type="term" value="C:membrane"/>
    <property type="evidence" value="ECO:0007669"/>
    <property type="project" value="InterPro"/>
</dbReference>
<dbReference type="InterPro" id="IPR005805">
    <property type="entry name" value="Rieske_Fe-S_prot_C"/>
</dbReference>
<comment type="caution">
    <text evidence="10">The sequence shown here is derived from an EMBL/GenBank/DDBJ whole genome shotgun (WGS) entry which is preliminary data.</text>
</comment>
<dbReference type="AlphaFoldDB" id="A0A9D4UYI8"/>
<evidence type="ECO:0000313" key="10">
    <source>
        <dbReference type="EMBL" id="KAI5076160.1"/>
    </source>
</evidence>
<dbReference type="GO" id="GO:0046872">
    <property type="term" value="F:metal ion binding"/>
    <property type="evidence" value="ECO:0007669"/>
    <property type="project" value="UniProtKB-KW"/>
</dbReference>
<organism evidence="10 11">
    <name type="scientific">Adiantum capillus-veneris</name>
    <name type="common">Maidenhair fern</name>
    <dbReference type="NCBI Taxonomy" id="13818"/>
    <lineage>
        <taxon>Eukaryota</taxon>
        <taxon>Viridiplantae</taxon>
        <taxon>Streptophyta</taxon>
        <taxon>Embryophyta</taxon>
        <taxon>Tracheophyta</taxon>
        <taxon>Polypodiopsida</taxon>
        <taxon>Polypodiidae</taxon>
        <taxon>Polypodiales</taxon>
        <taxon>Pteridineae</taxon>
        <taxon>Pteridaceae</taxon>
        <taxon>Vittarioideae</taxon>
        <taxon>Adiantum</taxon>
    </lineage>
</organism>
<protein>
    <recommendedName>
        <fullName evidence="9">Rieske domain-containing protein</fullName>
    </recommendedName>
</protein>
<keyword evidence="11" id="KW-1185">Reference proteome</keyword>
<dbReference type="NCBIfam" id="NF010001">
    <property type="entry name" value="PRK13474.1"/>
    <property type="match status" value="1"/>
</dbReference>
<keyword evidence="7" id="KW-1015">Disulfide bond</keyword>
<evidence type="ECO:0000259" key="9">
    <source>
        <dbReference type="PROSITE" id="PS51296"/>
    </source>
</evidence>
<dbReference type="PROSITE" id="PS51296">
    <property type="entry name" value="RIESKE"/>
    <property type="match status" value="1"/>
</dbReference>
<keyword evidence="4" id="KW-0809">Transit peptide</keyword>
<evidence type="ECO:0000256" key="7">
    <source>
        <dbReference type="ARBA" id="ARBA00023157"/>
    </source>
</evidence>
<keyword evidence="3" id="KW-0479">Metal-binding</keyword>
<evidence type="ECO:0000256" key="5">
    <source>
        <dbReference type="ARBA" id="ARBA00023004"/>
    </source>
</evidence>
<evidence type="ECO:0000256" key="3">
    <source>
        <dbReference type="ARBA" id="ARBA00022723"/>
    </source>
</evidence>
<dbReference type="InterPro" id="IPR036922">
    <property type="entry name" value="Rieske_2Fe-2S_sf"/>
</dbReference>
<keyword evidence="2" id="KW-0001">2Fe-2S</keyword>
<dbReference type="OrthoDB" id="1655709at2759"/>
<evidence type="ECO:0000256" key="2">
    <source>
        <dbReference type="ARBA" id="ARBA00022714"/>
    </source>
</evidence>
<feature type="domain" description="Rieske" evidence="9">
    <location>
        <begin position="143"/>
        <end position="236"/>
    </location>
</feature>
<proteinExistence type="inferred from homology"/>
<keyword evidence="6" id="KW-0411">Iron-sulfur</keyword>
<comment type="similarity">
    <text evidence="1">Belongs to the Rieske iron-sulfur protein family.</text>
</comment>
<dbReference type="PRINTS" id="PR00162">
    <property type="entry name" value="RIESKE"/>
</dbReference>
<dbReference type="InterPro" id="IPR014349">
    <property type="entry name" value="Rieske_Fe-S_prot"/>
</dbReference>
<dbReference type="Pfam" id="PF00355">
    <property type="entry name" value="Rieske"/>
    <property type="match status" value="1"/>
</dbReference>
<keyword evidence="5" id="KW-0408">Iron</keyword>
<reference evidence="10" key="1">
    <citation type="submission" date="2021-01" db="EMBL/GenBank/DDBJ databases">
        <title>Adiantum capillus-veneris genome.</title>
        <authorList>
            <person name="Fang Y."/>
            <person name="Liao Q."/>
        </authorList>
    </citation>
    <scope>NUCLEOTIDE SEQUENCE</scope>
    <source>
        <strain evidence="10">H3</strain>
        <tissue evidence="10">Leaf</tissue>
    </source>
</reference>
<evidence type="ECO:0000256" key="8">
    <source>
        <dbReference type="ARBA" id="ARBA00034078"/>
    </source>
</evidence>
<dbReference type="PANTHER" id="PTHR10134">
    <property type="entry name" value="CYTOCHROME B-C1 COMPLEX SUBUNIT RIESKE, MITOCHONDRIAL"/>
    <property type="match status" value="1"/>
</dbReference>
<dbReference type="InterPro" id="IPR017941">
    <property type="entry name" value="Rieske_2Fe-2S"/>
</dbReference>
<dbReference type="Proteomes" id="UP000886520">
    <property type="component" value="Chromosome 8"/>
</dbReference>
<sequence length="255" mass="27214">MAASAAVSSTSVSAAAFSGSLFAPPHRMRLPVSSPAPGCSPPLLQLSYSSVLPARRVLLASAAAQSCDSDSLQPERGRDNEQHVTDPSKRHLLGCLLLMGSVAPAAASNFWGSDLLARAATTDSEQYIAQDDITGKDIIAVEWVTSHRAGDRTLTKGYPDGPVYLVIEKDGSLANYGINAICTHMGCVVPWVPEEDKFMCPCHGSQYDNRGQVVQGPAPLSLALQHVDVVNGKVAISPWLETDFRDGEVPWWAED</sequence>
<dbReference type="SUPFAM" id="SSF50022">
    <property type="entry name" value="ISP domain"/>
    <property type="match status" value="1"/>
</dbReference>
<evidence type="ECO:0000256" key="4">
    <source>
        <dbReference type="ARBA" id="ARBA00022946"/>
    </source>
</evidence>
<comment type="cofactor">
    <cofactor evidence="8">
        <name>[2Fe-2S] cluster</name>
        <dbReference type="ChEBI" id="CHEBI:190135"/>
    </cofactor>
</comment>
<dbReference type="GO" id="GO:0051537">
    <property type="term" value="F:2 iron, 2 sulfur cluster binding"/>
    <property type="evidence" value="ECO:0007669"/>
    <property type="project" value="UniProtKB-KW"/>
</dbReference>
<accession>A0A9D4UYI8</accession>
<dbReference type="Gene3D" id="2.102.10.10">
    <property type="entry name" value="Rieske [2Fe-2S] iron-sulphur domain"/>
    <property type="match status" value="1"/>
</dbReference>
<gene>
    <name evidence="10" type="ORF">GOP47_0008225</name>
</gene>
<evidence type="ECO:0000256" key="6">
    <source>
        <dbReference type="ARBA" id="ARBA00023014"/>
    </source>
</evidence>